<keyword evidence="3" id="KW-1185">Reference proteome</keyword>
<sequence>MAIQQLRIYDILVDILPGIMFLLLLFPVTTDTSLDNIPDSLTSGAVAAIVLVIFGLIVGRGIHFITGKINQILHTNIGLLFGVLMLQISLLLLVSQGLLLVSSPLRDTESISEVFLSSPSPQPPTPEALILYLFSLAFSIYVLFSLQLPMIKLLHGLILNVIPINTEQEGQDDIIEVLYADEDSFQPVLFSDIDHFKFRHLYKFLPAEYPDENIDEWFKKGNTNITNPSTELAGHCESTISSNIKEEIESKVDLDIYQTSLPNGKPDFNWVRYLGYSKLFGEQTLYGRYNILTTFSRNISFSLWAPFFIFSLVNILAILTTYTPTMRWTDWTLEQRYLLTSLLLFLAVTFSAQVSRFSKFRNRHFVIDFHEKLKSED</sequence>
<feature type="transmembrane region" description="Helical" evidence="1">
    <location>
        <begin position="301"/>
        <end position="323"/>
    </location>
</feature>
<name>A0ABD6C6Z9_9EURY</name>
<keyword evidence="1" id="KW-0812">Transmembrane</keyword>
<feature type="transmembrane region" description="Helical" evidence="1">
    <location>
        <begin position="335"/>
        <end position="354"/>
    </location>
</feature>
<evidence type="ECO:0000256" key="1">
    <source>
        <dbReference type="SAM" id="Phobius"/>
    </source>
</evidence>
<comment type="caution">
    <text evidence="2">The sequence shown here is derived from an EMBL/GenBank/DDBJ whole genome shotgun (WGS) entry which is preliminary data.</text>
</comment>
<evidence type="ECO:0000313" key="3">
    <source>
        <dbReference type="Proteomes" id="UP001597119"/>
    </source>
</evidence>
<proteinExistence type="predicted"/>
<accession>A0ABD6C6Z9</accession>
<feature type="transmembrane region" description="Helical" evidence="1">
    <location>
        <begin position="12"/>
        <end position="29"/>
    </location>
</feature>
<organism evidence="2 3">
    <name type="scientific">Halorientalis brevis</name>
    <dbReference type="NCBI Taxonomy" id="1126241"/>
    <lineage>
        <taxon>Archaea</taxon>
        <taxon>Methanobacteriati</taxon>
        <taxon>Methanobacteriota</taxon>
        <taxon>Stenosarchaea group</taxon>
        <taxon>Halobacteria</taxon>
        <taxon>Halobacteriales</taxon>
        <taxon>Haloarculaceae</taxon>
        <taxon>Halorientalis</taxon>
    </lineage>
</organism>
<evidence type="ECO:0000313" key="2">
    <source>
        <dbReference type="EMBL" id="MFD1585499.1"/>
    </source>
</evidence>
<keyword evidence="1" id="KW-0472">Membrane</keyword>
<gene>
    <name evidence="2" type="ORF">ACFR9U_00775</name>
</gene>
<protein>
    <submittedName>
        <fullName evidence="2">Uncharacterized protein</fullName>
    </submittedName>
</protein>
<dbReference type="RefSeq" id="WP_247377897.1">
    <property type="nucleotide sequence ID" value="NZ_JALLGV010000004.1"/>
</dbReference>
<dbReference type="Proteomes" id="UP001597119">
    <property type="component" value="Unassembled WGS sequence"/>
</dbReference>
<dbReference type="AlphaFoldDB" id="A0ABD6C6Z9"/>
<feature type="transmembrane region" description="Helical" evidence="1">
    <location>
        <begin position="41"/>
        <end position="65"/>
    </location>
</feature>
<reference evidence="2 3" key="1">
    <citation type="journal article" date="2019" name="Int. J. Syst. Evol. Microbiol.">
        <title>The Global Catalogue of Microorganisms (GCM) 10K type strain sequencing project: providing services to taxonomists for standard genome sequencing and annotation.</title>
        <authorList>
            <consortium name="The Broad Institute Genomics Platform"/>
            <consortium name="The Broad Institute Genome Sequencing Center for Infectious Disease"/>
            <person name="Wu L."/>
            <person name="Ma J."/>
        </authorList>
    </citation>
    <scope>NUCLEOTIDE SEQUENCE [LARGE SCALE GENOMIC DNA]</scope>
    <source>
        <strain evidence="2 3">CGMCC 1.12125</strain>
    </source>
</reference>
<keyword evidence="1" id="KW-1133">Transmembrane helix</keyword>
<dbReference type="EMBL" id="JBHUDJ010000001">
    <property type="protein sequence ID" value="MFD1585499.1"/>
    <property type="molecule type" value="Genomic_DNA"/>
</dbReference>
<feature type="transmembrane region" description="Helical" evidence="1">
    <location>
        <begin position="77"/>
        <end position="99"/>
    </location>
</feature>
<feature type="transmembrane region" description="Helical" evidence="1">
    <location>
        <begin position="129"/>
        <end position="148"/>
    </location>
</feature>